<evidence type="ECO:0000256" key="2">
    <source>
        <dbReference type="SAM" id="MobiDB-lite"/>
    </source>
</evidence>
<dbReference type="GO" id="GO:0008168">
    <property type="term" value="F:methyltransferase activity"/>
    <property type="evidence" value="ECO:0007669"/>
    <property type="project" value="TreeGrafter"/>
</dbReference>
<dbReference type="InParanoid" id="A0A2P5HK81"/>
<proteinExistence type="inferred from homology"/>
<dbReference type="CDD" id="cd02440">
    <property type="entry name" value="AdoMet_MTases"/>
    <property type="match status" value="1"/>
</dbReference>
<organism evidence="3 4">
    <name type="scientific">Diaporthe helianthi</name>
    <dbReference type="NCBI Taxonomy" id="158607"/>
    <lineage>
        <taxon>Eukaryota</taxon>
        <taxon>Fungi</taxon>
        <taxon>Dikarya</taxon>
        <taxon>Ascomycota</taxon>
        <taxon>Pezizomycotina</taxon>
        <taxon>Sordariomycetes</taxon>
        <taxon>Sordariomycetidae</taxon>
        <taxon>Diaporthales</taxon>
        <taxon>Diaporthaceae</taxon>
        <taxon>Diaporthe</taxon>
    </lineage>
</organism>
<evidence type="ECO:0000313" key="3">
    <source>
        <dbReference type="EMBL" id="POS70662.1"/>
    </source>
</evidence>
<dbReference type="PANTHER" id="PTHR43591">
    <property type="entry name" value="METHYLTRANSFERASE"/>
    <property type="match status" value="1"/>
</dbReference>
<comment type="caution">
    <text evidence="3">The sequence shown here is derived from an EMBL/GenBank/DDBJ whole genome shotgun (WGS) entry which is preliminary data.</text>
</comment>
<reference evidence="3" key="1">
    <citation type="submission" date="2017-09" db="EMBL/GenBank/DDBJ databases">
        <title>Polyketide synthases of a Diaporthe helianthi virulent isolate.</title>
        <authorList>
            <person name="Baroncelli R."/>
        </authorList>
    </citation>
    <scope>NUCLEOTIDE SEQUENCE [LARGE SCALE GENOMIC DNA]</scope>
    <source>
        <strain evidence="3">7/96</strain>
    </source>
</reference>
<dbReference type="AlphaFoldDB" id="A0A2P5HK81"/>
<name>A0A2P5HK81_DIAHE</name>
<dbReference type="SUPFAM" id="SSF53335">
    <property type="entry name" value="S-adenosyl-L-methionine-dependent methyltransferases"/>
    <property type="match status" value="1"/>
</dbReference>
<evidence type="ECO:0000313" key="4">
    <source>
        <dbReference type="Proteomes" id="UP000094444"/>
    </source>
</evidence>
<sequence length="311" mass="34910">MDDNHSAVYVFGQPQPGLEGLGQDQQPDGSGSSRAAAVGSGVAMNNPSASPRFEPFITGATTDPVPALNFNGASVAEPDAVMDEENGRTYHNYHEGRYYLPNDAAEQDRLDLQHKLWQVHLDGALFKAPIHLPPKNVLDVATGTGIWAIQMAKTFPESNVIGTDLSLIQPEDPPNCSFIKEDAELDEWTLPAVFDYIHLRMIHTCFDDYAALFRKCYENLEPGGNPWPDEAKFKSLGYWQMINSHRALRGFGWKLFRKLGMEPDAIEELVEKAKTDITDSSLHFFFPIYVVCGRKPYEWELGHPPQKRMRT</sequence>
<dbReference type="Pfam" id="PF13489">
    <property type="entry name" value="Methyltransf_23"/>
    <property type="match status" value="1"/>
</dbReference>
<protein>
    <recommendedName>
        <fullName evidence="5">Methyltransferase domain-containing protein</fullName>
    </recommendedName>
</protein>
<dbReference type="EMBL" id="MAVT02001541">
    <property type="protein sequence ID" value="POS70662.1"/>
    <property type="molecule type" value="Genomic_DNA"/>
</dbReference>
<dbReference type="OrthoDB" id="2013972at2759"/>
<dbReference type="InterPro" id="IPR029063">
    <property type="entry name" value="SAM-dependent_MTases_sf"/>
</dbReference>
<evidence type="ECO:0000256" key="1">
    <source>
        <dbReference type="ARBA" id="ARBA00038158"/>
    </source>
</evidence>
<dbReference type="STRING" id="158607.A0A2P5HK81"/>
<comment type="similarity">
    <text evidence="1">Belongs to the methyltransferase superfamily. LaeA methyltransferase family.</text>
</comment>
<feature type="compositionally biased region" description="Low complexity" evidence="2">
    <location>
        <begin position="12"/>
        <end position="43"/>
    </location>
</feature>
<gene>
    <name evidence="3" type="ORF">DHEL01_v210946</name>
</gene>
<dbReference type="Proteomes" id="UP000094444">
    <property type="component" value="Unassembled WGS sequence"/>
</dbReference>
<dbReference type="PANTHER" id="PTHR43591:SF102">
    <property type="entry name" value="S-ADENOSYL-L-METHIONINE-DEPENDENT METHYLTRANSFERASE"/>
    <property type="match status" value="1"/>
</dbReference>
<evidence type="ECO:0008006" key="5">
    <source>
        <dbReference type="Google" id="ProtNLM"/>
    </source>
</evidence>
<keyword evidence="4" id="KW-1185">Reference proteome</keyword>
<dbReference type="Gene3D" id="3.40.50.150">
    <property type="entry name" value="Vaccinia Virus protein VP39"/>
    <property type="match status" value="1"/>
</dbReference>
<feature type="region of interest" description="Disordered" evidence="2">
    <location>
        <begin position="11"/>
        <end position="45"/>
    </location>
</feature>
<accession>A0A2P5HK81</accession>